<dbReference type="InterPro" id="IPR035901">
    <property type="entry name" value="GIY-YIG_endonuc_sf"/>
</dbReference>
<dbReference type="InterPro" id="IPR000305">
    <property type="entry name" value="GIY-YIG_endonuc"/>
</dbReference>
<keyword evidence="2" id="KW-0378">Hydrolase</keyword>
<feature type="domain" description="GIY-YIG" evidence="1">
    <location>
        <begin position="102"/>
        <end position="178"/>
    </location>
</feature>
<proteinExistence type="predicted"/>
<name>A0A1M7Z533_9BACT</name>
<evidence type="ECO:0000313" key="3">
    <source>
        <dbReference type="Proteomes" id="UP000184609"/>
    </source>
</evidence>
<dbReference type="RefSeq" id="WP_244547790.1">
    <property type="nucleotide sequence ID" value="NZ_FRXN01000001.1"/>
</dbReference>
<sequence length="187" mass="21688">MEAFFHLKSTAAVFISAAADTAQLLPVPIGTRYAEMHRGSFRNGSLFSFKINSCRIHIRRGGHGPACRRQVQLLPVPIGTRYPDQHRGSFKNGNFFIFIPMKEFVVYVLYSFPTCKSNTGMTSNLITRFHFHKMKSTKGFTIRYRPWTVIWVEFFNLKTDALSREKELKSGKGREWIKKEILPFYLK</sequence>
<dbReference type="AlphaFoldDB" id="A0A1M7Z533"/>
<protein>
    <submittedName>
        <fullName evidence="2">Predicted endonuclease, GIY-YIG superfamily</fullName>
    </submittedName>
</protein>
<accession>A0A1M7Z533</accession>
<dbReference type="STRING" id="1073327.SAMN04488108_0489"/>
<reference evidence="3" key="1">
    <citation type="submission" date="2016-12" db="EMBL/GenBank/DDBJ databases">
        <authorList>
            <person name="Varghese N."/>
            <person name="Submissions S."/>
        </authorList>
    </citation>
    <scope>NUCLEOTIDE SEQUENCE [LARGE SCALE GENOMIC DNA]</scope>
    <source>
        <strain evidence="3">DSM 25035</strain>
    </source>
</reference>
<keyword evidence="2" id="KW-0255">Endonuclease</keyword>
<gene>
    <name evidence="2" type="ORF">SAMN04488108_0489</name>
</gene>
<evidence type="ECO:0000259" key="1">
    <source>
        <dbReference type="PROSITE" id="PS50164"/>
    </source>
</evidence>
<keyword evidence="2" id="KW-0540">Nuclease</keyword>
<evidence type="ECO:0000313" key="2">
    <source>
        <dbReference type="EMBL" id="SHO59979.1"/>
    </source>
</evidence>
<dbReference type="Proteomes" id="UP000184609">
    <property type="component" value="Unassembled WGS sequence"/>
</dbReference>
<dbReference type="PROSITE" id="PS50164">
    <property type="entry name" value="GIY_YIG"/>
    <property type="match status" value="1"/>
</dbReference>
<organism evidence="2 3">
    <name type="scientific">Algoriphagus zhangzhouensis</name>
    <dbReference type="NCBI Taxonomy" id="1073327"/>
    <lineage>
        <taxon>Bacteria</taxon>
        <taxon>Pseudomonadati</taxon>
        <taxon>Bacteroidota</taxon>
        <taxon>Cytophagia</taxon>
        <taxon>Cytophagales</taxon>
        <taxon>Cyclobacteriaceae</taxon>
        <taxon>Algoriphagus</taxon>
    </lineage>
</organism>
<dbReference type="Gene3D" id="3.40.1440.10">
    <property type="entry name" value="GIY-YIG endonuclease"/>
    <property type="match status" value="1"/>
</dbReference>
<dbReference type="GO" id="GO:0004519">
    <property type="term" value="F:endonuclease activity"/>
    <property type="evidence" value="ECO:0007669"/>
    <property type="project" value="UniProtKB-KW"/>
</dbReference>
<dbReference type="SUPFAM" id="SSF82771">
    <property type="entry name" value="GIY-YIG endonuclease"/>
    <property type="match status" value="1"/>
</dbReference>
<dbReference type="EMBL" id="FRXN01000001">
    <property type="protein sequence ID" value="SHO59979.1"/>
    <property type="molecule type" value="Genomic_DNA"/>
</dbReference>
<dbReference type="Pfam" id="PF01541">
    <property type="entry name" value="GIY-YIG"/>
    <property type="match status" value="1"/>
</dbReference>
<keyword evidence="3" id="KW-1185">Reference proteome</keyword>